<dbReference type="Proteomes" id="UP000321363">
    <property type="component" value="Unassembled WGS sequence"/>
</dbReference>
<comment type="caution">
    <text evidence="3">The sequence shown here is derived from an EMBL/GenBank/DDBJ whole genome shotgun (WGS) entry which is preliminary data.</text>
</comment>
<dbReference type="InterPro" id="IPR019618">
    <property type="entry name" value="Spore_germination_GerPA"/>
</dbReference>
<dbReference type="PANTHER" id="PTHR37808:SF1">
    <property type="entry name" value="SPORE GERMINATION PROTEIN-LIKE PROTEIN YDZR"/>
    <property type="match status" value="1"/>
</dbReference>
<dbReference type="AlphaFoldDB" id="A0A5C6W8Z4"/>
<feature type="compositionally biased region" description="Polar residues" evidence="2">
    <location>
        <begin position="47"/>
        <end position="71"/>
    </location>
</feature>
<gene>
    <name evidence="3" type="ORF">FS935_01975</name>
</gene>
<reference evidence="3 4" key="1">
    <citation type="journal article" date="2005" name="Int. J. Syst. Evol. Microbiol.">
        <title>Bacillus litoralis sp. nov., isolated from a tidal flat of the Yellow Sea in Korea.</title>
        <authorList>
            <person name="Yoon J.H."/>
            <person name="Oh T.K."/>
        </authorList>
    </citation>
    <scope>NUCLEOTIDE SEQUENCE [LARGE SCALE GENOMIC DNA]</scope>
    <source>
        <strain evidence="3 4">SW-211</strain>
    </source>
</reference>
<dbReference type="Pfam" id="PF10676">
    <property type="entry name" value="gerPA"/>
    <property type="match status" value="1"/>
</dbReference>
<feature type="region of interest" description="Disordered" evidence="2">
    <location>
        <begin position="35"/>
        <end position="71"/>
    </location>
</feature>
<proteinExistence type="inferred from homology"/>
<comment type="similarity">
    <text evidence="1">Belongs to the GerPA/GerPF family.</text>
</comment>
<evidence type="ECO:0000313" key="4">
    <source>
        <dbReference type="Proteomes" id="UP000321363"/>
    </source>
</evidence>
<keyword evidence="4" id="KW-1185">Reference proteome</keyword>
<dbReference type="OrthoDB" id="2382149at2"/>
<evidence type="ECO:0000256" key="2">
    <source>
        <dbReference type="SAM" id="MobiDB-lite"/>
    </source>
</evidence>
<dbReference type="PANTHER" id="PTHR37808">
    <property type="entry name" value="SPORE GERMINATION PROTEIN-LIKE PROTEIN YDZR-RELATED"/>
    <property type="match status" value="1"/>
</dbReference>
<evidence type="ECO:0000256" key="1">
    <source>
        <dbReference type="ARBA" id="ARBA00008103"/>
    </source>
</evidence>
<dbReference type="EMBL" id="VOQF01000001">
    <property type="protein sequence ID" value="TXC93455.1"/>
    <property type="molecule type" value="Genomic_DNA"/>
</dbReference>
<organism evidence="3 4">
    <name type="scientific">Metabacillus litoralis</name>
    <dbReference type="NCBI Taxonomy" id="152268"/>
    <lineage>
        <taxon>Bacteria</taxon>
        <taxon>Bacillati</taxon>
        <taxon>Bacillota</taxon>
        <taxon>Bacilli</taxon>
        <taxon>Bacillales</taxon>
        <taxon>Bacillaceae</taxon>
        <taxon>Metabacillus</taxon>
    </lineage>
</organism>
<name>A0A5C6W8Z4_9BACI</name>
<evidence type="ECO:0000313" key="3">
    <source>
        <dbReference type="EMBL" id="TXC93455.1"/>
    </source>
</evidence>
<protein>
    <submittedName>
        <fullName evidence="3">Spore germination protein</fullName>
    </submittedName>
</protein>
<accession>A0A5C6W8Z4</accession>
<sequence length="71" mass="6990">MPSLVGKIKVDSISGGVINFGDVIKISPINISKTVSGSGGGGVGDNQVISNGSSVTNGTDTGLSNQNVIDD</sequence>